<evidence type="ECO:0000256" key="1">
    <source>
        <dbReference type="ARBA" id="ARBA00022723"/>
    </source>
</evidence>
<dbReference type="InterPro" id="IPR027417">
    <property type="entry name" value="P-loop_NTPase"/>
</dbReference>
<evidence type="ECO:0000313" key="6">
    <source>
        <dbReference type="Proteomes" id="UP000266301"/>
    </source>
</evidence>
<dbReference type="PROSITE" id="PS00198">
    <property type="entry name" value="4FE4S_FER_1"/>
    <property type="match status" value="1"/>
</dbReference>
<proteinExistence type="predicted"/>
<evidence type="ECO:0000256" key="3">
    <source>
        <dbReference type="ARBA" id="ARBA00023014"/>
    </source>
</evidence>
<dbReference type="PROSITE" id="PS51379">
    <property type="entry name" value="4FE4S_FER_2"/>
    <property type="match status" value="2"/>
</dbReference>
<evidence type="ECO:0000313" key="5">
    <source>
        <dbReference type="EMBL" id="AYD39536.1"/>
    </source>
</evidence>
<feature type="domain" description="4Fe-4S ferredoxin-type" evidence="4">
    <location>
        <begin position="84"/>
        <end position="113"/>
    </location>
</feature>
<dbReference type="Gene3D" id="3.40.50.300">
    <property type="entry name" value="P-loop containing nucleotide triphosphate hydrolases"/>
    <property type="match status" value="1"/>
</dbReference>
<dbReference type="SUPFAM" id="SSF52540">
    <property type="entry name" value="P-loop containing nucleoside triphosphate hydrolases"/>
    <property type="match status" value="1"/>
</dbReference>
<dbReference type="Gene3D" id="3.30.70.20">
    <property type="match status" value="1"/>
</dbReference>
<dbReference type="PANTHER" id="PTHR43534:SF1">
    <property type="entry name" value="4FE-4S CLUSTER CONTAINING PARA FAMILY ATPASE PROTEIN"/>
    <property type="match status" value="1"/>
</dbReference>
<sequence length="302" mass="33602">MELVVLSGKGGTGKTTVAVALSELANKDVIRIDCDVDAPNFYLFYPGKDLYKENFYGSKKAVMDKTLCTQCGVCENYCKFDAIKDNKINIYKCEGCGACTIVCPEKAVKLEDEKSADVFITKTSKGILSRAKMEIGSEGSGQLISILRRNARKFDEKHTETKNSLVNKFKTILKKDTKLIITDGSPGIGCPVISSVTDSDFALIVTEPTKSGMEDFIRVMSLCQHFEISTLVCINKYDINVEIAKEIESFCAEKGFKVVGKIPYDDTVMQSINELKPITCYENSEAKKAIERMWNKIKSIIY</sequence>
<keyword evidence="6" id="KW-1185">Reference proteome</keyword>
<dbReference type="Proteomes" id="UP000266301">
    <property type="component" value="Chromosome"/>
</dbReference>
<accession>A0A386H1J3</accession>
<dbReference type="Pfam" id="PF00037">
    <property type="entry name" value="Fer4"/>
    <property type="match status" value="1"/>
</dbReference>
<dbReference type="Pfam" id="PF01656">
    <property type="entry name" value="CbiA"/>
    <property type="match status" value="1"/>
</dbReference>
<protein>
    <submittedName>
        <fullName evidence="5">(4Fe-4S)-binding protein</fullName>
    </submittedName>
</protein>
<dbReference type="OrthoDB" id="9778602at2"/>
<dbReference type="InterPro" id="IPR017900">
    <property type="entry name" value="4Fe4S_Fe_S_CS"/>
</dbReference>
<dbReference type="PANTHER" id="PTHR43534">
    <property type="entry name" value="MIND SUPERFAMILY P-LOOP ATPASE CONTAINING AN INSERTED FERREDOXIN DOMAIN"/>
    <property type="match status" value="1"/>
</dbReference>
<dbReference type="KEGG" id="cfer:D4Z93_02850"/>
<dbReference type="RefSeq" id="WP_119970266.1">
    <property type="nucleotide sequence ID" value="NZ_CP032416.1"/>
</dbReference>
<dbReference type="InterPro" id="IPR002586">
    <property type="entry name" value="CobQ/CobB/MinD/ParA_Nub-bd_dom"/>
</dbReference>
<reference evidence="5 6" key="1">
    <citation type="journal article" date="2019" name="Int. J. Syst. Evol. Microbiol.">
        <title>Clostridium fermenticellae sp. nov., isolated from the mud in a fermentation cellar for the production of the Chinese liquor, baijiu.</title>
        <authorList>
            <person name="Xu P.X."/>
            <person name="Chai L.J."/>
            <person name="Qiu T."/>
            <person name="Zhang X.J."/>
            <person name="Lu Z.M."/>
            <person name="Xiao C."/>
            <person name="Wang S.T."/>
            <person name="Shen C.H."/>
            <person name="Shi J.S."/>
            <person name="Xu Z.H."/>
        </authorList>
    </citation>
    <scope>NUCLEOTIDE SEQUENCE [LARGE SCALE GENOMIC DNA]</scope>
    <source>
        <strain evidence="5 6">JN500901</strain>
    </source>
</reference>
<dbReference type="GO" id="GO:0046872">
    <property type="term" value="F:metal ion binding"/>
    <property type="evidence" value="ECO:0007669"/>
    <property type="project" value="UniProtKB-KW"/>
</dbReference>
<dbReference type="InterPro" id="IPR017896">
    <property type="entry name" value="4Fe4S_Fe-S-bd"/>
</dbReference>
<dbReference type="AlphaFoldDB" id="A0A386H1J3"/>
<name>A0A386H1J3_9CLOT</name>
<evidence type="ECO:0000259" key="4">
    <source>
        <dbReference type="PROSITE" id="PS51379"/>
    </source>
</evidence>
<gene>
    <name evidence="5" type="ORF">D4Z93_02850</name>
</gene>
<keyword evidence="2" id="KW-0408">Iron</keyword>
<keyword evidence="1" id="KW-0479">Metal-binding</keyword>
<organism evidence="5 6">
    <name type="scientific">Clostridium fermenticellae</name>
    <dbReference type="NCBI Taxonomy" id="2068654"/>
    <lineage>
        <taxon>Bacteria</taxon>
        <taxon>Bacillati</taxon>
        <taxon>Bacillota</taxon>
        <taxon>Clostridia</taxon>
        <taxon>Eubacteriales</taxon>
        <taxon>Clostridiaceae</taxon>
        <taxon>Clostridium</taxon>
    </lineage>
</organism>
<feature type="domain" description="4Fe-4S ferredoxin-type" evidence="4">
    <location>
        <begin position="59"/>
        <end position="83"/>
    </location>
</feature>
<keyword evidence="3" id="KW-0411">Iron-sulfur</keyword>
<dbReference type="EMBL" id="CP032416">
    <property type="protein sequence ID" value="AYD39536.1"/>
    <property type="molecule type" value="Genomic_DNA"/>
</dbReference>
<dbReference type="GO" id="GO:0051536">
    <property type="term" value="F:iron-sulfur cluster binding"/>
    <property type="evidence" value="ECO:0007669"/>
    <property type="project" value="UniProtKB-KW"/>
</dbReference>
<evidence type="ECO:0000256" key="2">
    <source>
        <dbReference type="ARBA" id="ARBA00023004"/>
    </source>
</evidence>
<dbReference type="CDD" id="cd03110">
    <property type="entry name" value="SIMIBI_bact_arch"/>
    <property type="match status" value="1"/>
</dbReference>